<dbReference type="InterPro" id="IPR046260">
    <property type="entry name" value="HFX_2341-like_N"/>
</dbReference>
<dbReference type="HOGENOM" id="CLU_103614_0_0_2"/>
<feature type="domain" description="HFX-2341-like N-terminal" evidence="1">
    <location>
        <begin position="4"/>
        <end position="121"/>
    </location>
</feature>
<name>A0A0A7GBQ6_GEOAI</name>
<evidence type="ECO:0000313" key="4">
    <source>
        <dbReference type="Proteomes" id="UP000030624"/>
    </source>
</evidence>
<dbReference type="Gene3D" id="3.40.50.11700">
    <property type="match status" value="1"/>
</dbReference>
<dbReference type="Pfam" id="PF19810">
    <property type="entry name" value="HFX_2341_N"/>
    <property type="match status" value="1"/>
</dbReference>
<dbReference type="AlphaFoldDB" id="A0A0A7GBQ6"/>
<sequence>MPVTQITFVGHTKERIIESIRTLRELPVTRIILAVGKPDTSGERKARRVAKEIADELKTIFDVEIVEIDKKNIMNAVLELVEIAERERETGNEVVFNVSGSLRTFAIAAYIAASITNSRVFSSIPKYGENDEEEGIEEIVELPILPVSFPGREQMEILKAIGDGVSSLDELVIKLNPEIGKGRREFQSERSRLSHHLSKLERTGFVKREKHGRNVKIILTELGKAITAALDRQ</sequence>
<evidence type="ECO:0000259" key="1">
    <source>
        <dbReference type="Pfam" id="PF19810"/>
    </source>
</evidence>
<dbReference type="InterPro" id="IPR036388">
    <property type="entry name" value="WH-like_DNA-bd_sf"/>
</dbReference>
<dbReference type="InterPro" id="IPR054162">
    <property type="entry name" value="DUF6293_C"/>
</dbReference>
<dbReference type="KEGG" id="gac:GACE_0201"/>
<feature type="domain" description="DUF6293" evidence="2">
    <location>
        <begin position="141"/>
        <end position="229"/>
    </location>
</feature>
<reference evidence="3 4" key="1">
    <citation type="journal article" date="2015" name="Appl. Environ. Microbiol.">
        <title>The Geoglobus acetivorans genome: Fe(III) reduction, acetate utilization, autotrophic growth, and degradation of aromatic compounds in a hyperthermophilic archaeon.</title>
        <authorList>
            <person name="Mardanov A.V."/>
            <person name="Slododkina G.B."/>
            <person name="Slobodkin A.I."/>
            <person name="Beletsky A.V."/>
            <person name="Gavrilov S.N."/>
            <person name="Kublanov I.V."/>
            <person name="Bonch-Osmolovskaya E.A."/>
            <person name="Skryabin K.G."/>
            <person name="Ravin N.V."/>
        </authorList>
    </citation>
    <scope>NUCLEOTIDE SEQUENCE [LARGE SCALE GENOMIC DNA]</scope>
    <source>
        <strain evidence="3 4">SBH6</strain>
    </source>
</reference>
<proteinExistence type="predicted"/>
<dbReference type="EMBL" id="CP009552">
    <property type="protein sequence ID" value="AIY89258.1"/>
    <property type="molecule type" value="Genomic_DNA"/>
</dbReference>
<dbReference type="SUPFAM" id="SSF46785">
    <property type="entry name" value="Winged helix' DNA-binding domain"/>
    <property type="match status" value="1"/>
</dbReference>
<dbReference type="Proteomes" id="UP000030624">
    <property type="component" value="Chromosome"/>
</dbReference>
<gene>
    <name evidence="3" type="ORF">GACE_0201</name>
</gene>
<organism evidence="3 4">
    <name type="scientific">Geoglobus acetivorans</name>
    <dbReference type="NCBI Taxonomy" id="565033"/>
    <lineage>
        <taxon>Archaea</taxon>
        <taxon>Methanobacteriati</taxon>
        <taxon>Methanobacteriota</taxon>
        <taxon>Archaeoglobi</taxon>
        <taxon>Archaeoglobales</taxon>
        <taxon>Archaeoglobaceae</taxon>
        <taxon>Geoglobus</taxon>
    </lineage>
</organism>
<dbReference type="Gene3D" id="1.10.10.10">
    <property type="entry name" value="Winged helix-like DNA-binding domain superfamily/Winged helix DNA-binding domain"/>
    <property type="match status" value="1"/>
</dbReference>
<dbReference type="STRING" id="565033.GACE_0201"/>
<accession>A0A0A7GBQ6</accession>
<evidence type="ECO:0000313" key="3">
    <source>
        <dbReference type="EMBL" id="AIY89258.1"/>
    </source>
</evidence>
<dbReference type="InterPro" id="IPR036390">
    <property type="entry name" value="WH_DNA-bd_sf"/>
</dbReference>
<protein>
    <submittedName>
        <fullName evidence="3">Uncharacterized protein</fullName>
    </submittedName>
</protein>
<evidence type="ECO:0000259" key="2">
    <source>
        <dbReference type="Pfam" id="PF22665"/>
    </source>
</evidence>
<dbReference type="GeneID" id="24796802"/>
<dbReference type="eggNOG" id="arCOG01449">
    <property type="taxonomic scope" value="Archaea"/>
</dbReference>
<dbReference type="Pfam" id="PF22665">
    <property type="entry name" value="WHD_DUF6293"/>
    <property type="match status" value="1"/>
</dbReference>
<dbReference type="RefSeq" id="WP_048090444.1">
    <property type="nucleotide sequence ID" value="NZ_CP009552.1"/>
</dbReference>